<sequence length="669" mass="72319">MNSANAQSWAGMDAAADQDFGNLIDFDHFNDLDLPDFNNIAFSHGGPQNGSIADALDQHHLDHQFPPQVPQNHGDGTPGMQQAQGNMGTHGMSQPNVNANFFDYGMSQFSQAGTPVFSQPQDQVFRPHHGIPPTPNSVEMHGDPHRYMQQQMDQQALYDQRYLRKDDASFTPLVSPAVTPHDARFQIPDFTVPGAYFSPLTSPALNAQAHQHAQSQLHSHASTSASSTGHSPIDVDMDMLGEPAMAQPAEQRRSLRTKRNAPRASPANRVRQSPIVKPGRRKPTVSMQLPPKEVSELMHEARNNGLDVPRSRDHSETDSISPEPMLSEMRPPPLPGSVKNSPALMAQNGQGATPATPASLMRIQPSPQFDASMDVPPMLDDLTLPEASLEPRRPSLSRIDTAFRDGEQQDTPRMSARKTPKVGPLSTPGVSMSNRPSPMLDAMSTPTSPAFSLTSGKKLEAKGRNTKKRGSVSSSLVSPALRPKISPSIRPMLAAGENGAADNTHALLLASKSNYQNILDGTTVPGVSYPASLSTNLTSKRTSHKIAEQGRRNRINMALQEMQDLLPPGSQTATPDAKSPETAAQSSNSKAAKVESAIEYIKHLKGEVSKKDEMLQQKDAEMEALRKQLADLRRGSSAGMSSSGSSAENSIETEMKREPVSTPAAVDET</sequence>
<evidence type="ECO:0000259" key="2">
    <source>
        <dbReference type="PROSITE" id="PS50888"/>
    </source>
</evidence>
<reference evidence="3" key="1">
    <citation type="submission" date="2022-10" db="EMBL/GenBank/DDBJ databases">
        <title>Tapping the CABI collections for fungal endophytes: first genome assemblies for Collariella, Neodidymelliopsis, Ascochyta clinopodiicola, Didymella pomorum, Didymosphaeria variabile, Neocosmospora piperis and Neocucurbitaria cava.</title>
        <authorList>
            <person name="Hill R."/>
        </authorList>
    </citation>
    <scope>NUCLEOTIDE SEQUENCE</scope>
    <source>
        <strain evidence="3">IMI 360193</strain>
    </source>
</reference>
<dbReference type="Gene3D" id="4.10.280.10">
    <property type="entry name" value="Helix-loop-helix DNA-binding domain"/>
    <property type="match status" value="1"/>
</dbReference>
<dbReference type="OrthoDB" id="5344169at2759"/>
<feature type="region of interest" description="Disordered" evidence="1">
    <location>
        <begin position="606"/>
        <end position="669"/>
    </location>
</feature>
<dbReference type="SMART" id="SM00353">
    <property type="entry name" value="HLH"/>
    <property type="match status" value="1"/>
</dbReference>
<dbReference type="EMBL" id="JAPEUV010000070">
    <property type="protein sequence ID" value="KAJ4334864.1"/>
    <property type="molecule type" value="Genomic_DNA"/>
</dbReference>
<accession>A0A9W9BYP7</accession>
<dbReference type="GO" id="GO:0046983">
    <property type="term" value="F:protein dimerization activity"/>
    <property type="evidence" value="ECO:0007669"/>
    <property type="project" value="InterPro"/>
</dbReference>
<feature type="region of interest" description="Disordered" evidence="1">
    <location>
        <begin position="207"/>
        <end position="290"/>
    </location>
</feature>
<gene>
    <name evidence="3" type="ORF">N0V87_006559</name>
</gene>
<proteinExistence type="predicted"/>
<feature type="region of interest" description="Disordered" evidence="1">
    <location>
        <begin position="303"/>
        <end position="334"/>
    </location>
</feature>
<feature type="region of interest" description="Disordered" evidence="1">
    <location>
        <begin position="385"/>
        <end position="435"/>
    </location>
</feature>
<evidence type="ECO:0000313" key="4">
    <source>
        <dbReference type="Proteomes" id="UP001140562"/>
    </source>
</evidence>
<dbReference type="CDD" id="cd11392">
    <property type="entry name" value="bHLH_ScPHO4_like"/>
    <property type="match status" value="1"/>
</dbReference>
<dbReference type="InterPro" id="IPR011598">
    <property type="entry name" value="bHLH_dom"/>
</dbReference>
<feature type="compositionally biased region" description="Low complexity" evidence="1">
    <location>
        <begin position="635"/>
        <end position="647"/>
    </location>
</feature>
<dbReference type="Pfam" id="PF00010">
    <property type="entry name" value="HLH"/>
    <property type="match status" value="1"/>
</dbReference>
<feature type="compositionally biased region" description="Low complexity" evidence="1">
    <location>
        <begin position="207"/>
        <end position="231"/>
    </location>
</feature>
<feature type="compositionally biased region" description="Basic and acidic residues" evidence="1">
    <location>
        <begin position="606"/>
        <end position="634"/>
    </location>
</feature>
<dbReference type="InterPro" id="IPR036638">
    <property type="entry name" value="HLH_DNA-bd_sf"/>
</dbReference>
<organism evidence="3 4">
    <name type="scientific">Didymella glomerata</name>
    <dbReference type="NCBI Taxonomy" id="749621"/>
    <lineage>
        <taxon>Eukaryota</taxon>
        <taxon>Fungi</taxon>
        <taxon>Dikarya</taxon>
        <taxon>Ascomycota</taxon>
        <taxon>Pezizomycotina</taxon>
        <taxon>Dothideomycetes</taxon>
        <taxon>Pleosporomycetidae</taxon>
        <taxon>Pleosporales</taxon>
        <taxon>Pleosporineae</taxon>
        <taxon>Didymellaceae</taxon>
        <taxon>Didymella</taxon>
    </lineage>
</organism>
<comment type="caution">
    <text evidence="3">The sequence shown here is derived from an EMBL/GenBank/DDBJ whole genome shotgun (WGS) entry which is preliminary data.</text>
</comment>
<feature type="region of interest" description="Disordered" evidence="1">
    <location>
        <begin position="566"/>
        <end position="594"/>
    </location>
</feature>
<keyword evidence="4" id="KW-1185">Reference proteome</keyword>
<feature type="domain" description="BHLH" evidence="2">
    <location>
        <begin position="539"/>
        <end position="604"/>
    </location>
</feature>
<dbReference type="SUPFAM" id="SSF47459">
    <property type="entry name" value="HLH, helix-loop-helix DNA-binding domain"/>
    <property type="match status" value="1"/>
</dbReference>
<name>A0A9W9BYP7_9PLEO</name>
<dbReference type="PROSITE" id="PS50888">
    <property type="entry name" value="BHLH"/>
    <property type="match status" value="1"/>
</dbReference>
<dbReference type="AlphaFoldDB" id="A0A9W9BYP7"/>
<protein>
    <recommendedName>
        <fullName evidence="2">BHLH domain-containing protein</fullName>
    </recommendedName>
</protein>
<dbReference type="Proteomes" id="UP001140562">
    <property type="component" value="Unassembled WGS sequence"/>
</dbReference>
<evidence type="ECO:0000313" key="3">
    <source>
        <dbReference type="EMBL" id="KAJ4334864.1"/>
    </source>
</evidence>
<evidence type="ECO:0000256" key="1">
    <source>
        <dbReference type="SAM" id="MobiDB-lite"/>
    </source>
</evidence>